<evidence type="ECO:0000256" key="3">
    <source>
        <dbReference type="ARBA" id="ARBA00023163"/>
    </source>
</evidence>
<evidence type="ECO:0000256" key="1">
    <source>
        <dbReference type="ARBA" id="ARBA00023015"/>
    </source>
</evidence>
<evidence type="ECO:0000259" key="4">
    <source>
        <dbReference type="PROSITE" id="PS51118"/>
    </source>
</evidence>
<reference evidence="6" key="1">
    <citation type="journal article" date="2019" name="Int. J. Syst. Evol. Microbiol.">
        <title>The Global Catalogue of Microorganisms (GCM) 10K type strain sequencing project: providing services to taxonomists for standard genome sequencing and annotation.</title>
        <authorList>
            <consortium name="The Broad Institute Genomics Platform"/>
            <consortium name="The Broad Institute Genome Sequencing Center for Infectious Disease"/>
            <person name="Wu L."/>
            <person name="Ma J."/>
        </authorList>
    </citation>
    <scope>NUCLEOTIDE SEQUENCE [LARGE SCALE GENOMIC DNA]</scope>
    <source>
        <strain evidence="6">JCM 17441</strain>
    </source>
</reference>
<dbReference type="InterPro" id="IPR002577">
    <property type="entry name" value="HTH_HxlR"/>
</dbReference>
<dbReference type="Gene3D" id="1.10.10.10">
    <property type="entry name" value="Winged helix-like DNA-binding domain superfamily/Winged helix DNA-binding domain"/>
    <property type="match status" value="1"/>
</dbReference>
<protein>
    <submittedName>
        <fullName evidence="5">Helix-turn-helix domain-containing protein</fullName>
    </submittedName>
</protein>
<dbReference type="PROSITE" id="PS51118">
    <property type="entry name" value="HTH_HXLR"/>
    <property type="match status" value="1"/>
</dbReference>
<comment type="caution">
    <text evidence="5">The sequence shown here is derived from an EMBL/GenBank/DDBJ whole genome shotgun (WGS) entry which is preliminary data.</text>
</comment>
<gene>
    <name evidence="5" type="ORF">GCM10022255_106960</name>
</gene>
<evidence type="ECO:0000313" key="6">
    <source>
        <dbReference type="Proteomes" id="UP001500620"/>
    </source>
</evidence>
<dbReference type="Pfam" id="PF01638">
    <property type="entry name" value="HxlR"/>
    <property type="match status" value="1"/>
</dbReference>
<dbReference type="PANTHER" id="PTHR33204">
    <property type="entry name" value="TRANSCRIPTIONAL REGULATOR, MARR FAMILY"/>
    <property type="match status" value="1"/>
</dbReference>
<dbReference type="RefSeq" id="WP_345142498.1">
    <property type="nucleotide sequence ID" value="NZ_BAABAT010000067.1"/>
</dbReference>
<accession>A0ABP8DTH3</accession>
<evidence type="ECO:0000256" key="2">
    <source>
        <dbReference type="ARBA" id="ARBA00023125"/>
    </source>
</evidence>
<proteinExistence type="predicted"/>
<keyword evidence="1" id="KW-0805">Transcription regulation</keyword>
<organism evidence="5 6">
    <name type="scientific">Dactylosporangium darangshiense</name>
    <dbReference type="NCBI Taxonomy" id="579108"/>
    <lineage>
        <taxon>Bacteria</taxon>
        <taxon>Bacillati</taxon>
        <taxon>Actinomycetota</taxon>
        <taxon>Actinomycetes</taxon>
        <taxon>Micromonosporales</taxon>
        <taxon>Micromonosporaceae</taxon>
        <taxon>Dactylosporangium</taxon>
    </lineage>
</organism>
<name>A0ABP8DTH3_9ACTN</name>
<sequence>METKSPETYDLFKLSCPSREVFDRVGERWTGLVLLALQQGTLRFSQLRRQIEGISQKVLTQTLRGLERDGLIIRTVHPTVPVTVEYTLTPLGQSLGGAMDVLRTWAYTHIGDINAARNAYESANRD</sequence>
<dbReference type="InterPro" id="IPR036388">
    <property type="entry name" value="WH-like_DNA-bd_sf"/>
</dbReference>
<dbReference type="PANTHER" id="PTHR33204:SF37">
    <property type="entry name" value="HTH-TYPE TRANSCRIPTIONAL REGULATOR YODB"/>
    <property type="match status" value="1"/>
</dbReference>
<dbReference type="EMBL" id="BAABAT010000067">
    <property type="protein sequence ID" value="GAA4263335.1"/>
    <property type="molecule type" value="Genomic_DNA"/>
</dbReference>
<feature type="domain" description="HTH hxlR-type" evidence="4">
    <location>
        <begin position="16"/>
        <end position="114"/>
    </location>
</feature>
<evidence type="ECO:0000313" key="5">
    <source>
        <dbReference type="EMBL" id="GAA4263335.1"/>
    </source>
</evidence>
<keyword evidence="3" id="KW-0804">Transcription</keyword>
<dbReference type="InterPro" id="IPR036390">
    <property type="entry name" value="WH_DNA-bd_sf"/>
</dbReference>
<dbReference type="Proteomes" id="UP001500620">
    <property type="component" value="Unassembled WGS sequence"/>
</dbReference>
<keyword evidence="2" id="KW-0238">DNA-binding</keyword>
<keyword evidence="6" id="KW-1185">Reference proteome</keyword>
<dbReference type="SUPFAM" id="SSF46785">
    <property type="entry name" value="Winged helix' DNA-binding domain"/>
    <property type="match status" value="1"/>
</dbReference>